<name>A0AAD5TMF4_9FUNG</name>
<sequence length="115" mass="12535">MAGKFPTDPNTDEQQAMQDYIYLFARLYPCGDCARHFKFVLEAHPPRVSSREAVSQWACDVHNVVNARLGKPHYDCKEVLAAWGCGCAEDSDPLAASGQNATTSTMATATTATVH</sequence>
<evidence type="ECO:0000313" key="9">
    <source>
        <dbReference type="Proteomes" id="UP001212152"/>
    </source>
</evidence>
<keyword evidence="3 6" id="KW-0274">FAD</keyword>
<dbReference type="PROSITE" id="PS51324">
    <property type="entry name" value="ERV_ALR"/>
    <property type="match status" value="1"/>
</dbReference>
<evidence type="ECO:0000256" key="6">
    <source>
        <dbReference type="RuleBase" id="RU371123"/>
    </source>
</evidence>
<comment type="cofactor">
    <cofactor evidence="1 6">
        <name>FAD</name>
        <dbReference type="ChEBI" id="CHEBI:57692"/>
    </cofactor>
</comment>
<protein>
    <recommendedName>
        <fullName evidence="6">Sulfhydryl oxidase</fullName>
        <ecNumber evidence="6">1.8.3.2</ecNumber>
    </recommendedName>
</protein>
<proteinExistence type="predicted"/>
<dbReference type="InterPro" id="IPR017905">
    <property type="entry name" value="ERV/ALR_sulphydryl_oxidase"/>
</dbReference>
<dbReference type="InterPro" id="IPR036774">
    <property type="entry name" value="ERV/ALR_sulphydryl_oxid_sf"/>
</dbReference>
<dbReference type="EC" id="1.8.3.2" evidence="6"/>
<evidence type="ECO:0000256" key="2">
    <source>
        <dbReference type="ARBA" id="ARBA00022630"/>
    </source>
</evidence>
<gene>
    <name evidence="8" type="ORF">HDU87_002036</name>
</gene>
<dbReference type="GO" id="GO:0005739">
    <property type="term" value="C:mitochondrion"/>
    <property type="evidence" value="ECO:0007669"/>
    <property type="project" value="TreeGrafter"/>
</dbReference>
<dbReference type="Gene3D" id="1.20.120.310">
    <property type="entry name" value="ERV/ALR sulfhydryl oxidase domain"/>
    <property type="match status" value="1"/>
</dbReference>
<comment type="caution">
    <text evidence="8">The sequence shown here is derived from an EMBL/GenBank/DDBJ whole genome shotgun (WGS) entry which is preliminary data.</text>
</comment>
<organism evidence="8 9">
    <name type="scientific">Geranomyces variabilis</name>
    <dbReference type="NCBI Taxonomy" id="109894"/>
    <lineage>
        <taxon>Eukaryota</taxon>
        <taxon>Fungi</taxon>
        <taxon>Fungi incertae sedis</taxon>
        <taxon>Chytridiomycota</taxon>
        <taxon>Chytridiomycota incertae sedis</taxon>
        <taxon>Chytridiomycetes</taxon>
        <taxon>Spizellomycetales</taxon>
        <taxon>Powellomycetaceae</taxon>
        <taxon>Geranomyces</taxon>
    </lineage>
</organism>
<dbReference type="EMBL" id="JADGJQ010000016">
    <property type="protein sequence ID" value="KAJ3180527.1"/>
    <property type="molecule type" value="Genomic_DNA"/>
</dbReference>
<keyword evidence="4 6" id="KW-0560">Oxidoreductase</keyword>
<accession>A0AAD5TMF4</accession>
<evidence type="ECO:0000256" key="4">
    <source>
        <dbReference type="ARBA" id="ARBA00023002"/>
    </source>
</evidence>
<evidence type="ECO:0000313" key="8">
    <source>
        <dbReference type="EMBL" id="KAJ3180527.1"/>
    </source>
</evidence>
<dbReference type="GO" id="GO:0016971">
    <property type="term" value="F:flavin-dependent sulfhydryl oxidase activity"/>
    <property type="evidence" value="ECO:0007669"/>
    <property type="project" value="InterPro"/>
</dbReference>
<keyword evidence="5" id="KW-1015">Disulfide bond</keyword>
<keyword evidence="9" id="KW-1185">Reference proteome</keyword>
<evidence type="ECO:0000256" key="3">
    <source>
        <dbReference type="ARBA" id="ARBA00022827"/>
    </source>
</evidence>
<evidence type="ECO:0000256" key="1">
    <source>
        <dbReference type="ARBA" id="ARBA00001974"/>
    </source>
</evidence>
<dbReference type="GO" id="GO:0050660">
    <property type="term" value="F:flavin adenine dinucleotide binding"/>
    <property type="evidence" value="ECO:0007669"/>
    <property type="project" value="TreeGrafter"/>
</dbReference>
<dbReference type="Proteomes" id="UP001212152">
    <property type="component" value="Unassembled WGS sequence"/>
</dbReference>
<dbReference type="PANTHER" id="PTHR12645:SF1">
    <property type="entry name" value="FAD-LINKED SULFHYDRYL OXIDASE ERV2"/>
    <property type="match status" value="1"/>
</dbReference>
<dbReference type="InterPro" id="IPR039799">
    <property type="entry name" value="ALR/ERV"/>
</dbReference>
<dbReference type="AlphaFoldDB" id="A0AAD5TMF4"/>
<dbReference type="PANTHER" id="PTHR12645">
    <property type="entry name" value="ALR/ERV"/>
    <property type="match status" value="1"/>
</dbReference>
<evidence type="ECO:0000259" key="7">
    <source>
        <dbReference type="PROSITE" id="PS51324"/>
    </source>
</evidence>
<evidence type="ECO:0000256" key="5">
    <source>
        <dbReference type="ARBA" id="ARBA00023157"/>
    </source>
</evidence>
<reference evidence="8" key="1">
    <citation type="submission" date="2020-05" db="EMBL/GenBank/DDBJ databases">
        <title>Phylogenomic resolution of chytrid fungi.</title>
        <authorList>
            <person name="Stajich J.E."/>
            <person name="Amses K."/>
            <person name="Simmons R."/>
            <person name="Seto K."/>
            <person name="Myers J."/>
            <person name="Bonds A."/>
            <person name="Quandt C.A."/>
            <person name="Barry K."/>
            <person name="Liu P."/>
            <person name="Grigoriev I."/>
            <person name="Longcore J.E."/>
            <person name="James T.Y."/>
        </authorList>
    </citation>
    <scope>NUCLEOTIDE SEQUENCE</scope>
    <source>
        <strain evidence="8">JEL0379</strain>
    </source>
</reference>
<dbReference type="Pfam" id="PF04777">
    <property type="entry name" value="Evr1_Alr"/>
    <property type="match status" value="1"/>
</dbReference>
<keyword evidence="2 6" id="KW-0285">Flavoprotein</keyword>
<dbReference type="SUPFAM" id="SSF69000">
    <property type="entry name" value="FAD-dependent thiol oxidase"/>
    <property type="match status" value="1"/>
</dbReference>
<comment type="catalytic activity">
    <reaction evidence="6">
        <text>2 R'C(R)SH + O2 = R'C(R)S-S(R)CR' + H2O2</text>
        <dbReference type="Rhea" id="RHEA:17357"/>
        <dbReference type="ChEBI" id="CHEBI:15379"/>
        <dbReference type="ChEBI" id="CHEBI:16240"/>
        <dbReference type="ChEBI" id="CHEBI:16520"/>
        <dbReference type="ChEBI" id="CHEBI:17412"/>
        <dbReference type="EC" id="1.8.3.2"/>
    </reaction>
</comment>
<feature type="domain" description="ERV/ALR sulfhydryl oxidase" evidence="7">
    <location>
        <begin position="1"/>
        <end position="83"/>
    </location>
</feature>